<feature type="compositionally biased region" description="Low complexity" evidence="1">
    <location>
        <begin position="51"/>
        <end position="63"/>
    </location>
</feature>
<dbReference type="EMBL" id="JAIWYP010000004">
    <property type="protein sequence ID" value="KAH3837957.1"/>
    <property type="molecule type" value="Genomic_DNA"/>
</dbReference>
<feature type="compositionally biased region" description="Acidic residues" evidence="1">
    <location>
        <begin position="64"/>
        <end position="73"/>
    </location>
</feature>
<reference evidence="2" key="2">
    <citation type="submission" date="2020-11" db="EMBL/GenBank/DDBJ databases">
        <authorList>
            <person name="McCartney M.A."/>
            <person name="Auch B."/>
            <person name="Kono T."/>
            <person name="Mallez S."/>
            <person name="Becker A."/>
            <person name="Gohl D.M."/>
            <person name="Silverstein K.A.T."/>
            <person name="Koren S."/>
            <person name="Bechman K.B."/>
            <person name="Herman A."/>
            <person name="Abrahante J.E."/>
            <person name="Garbe J."/>
        </authorList>
    </citation>
    <scope>NUCLEOTIDE SEQUENCE</scope>
    <source>
        <strain evidence="2">Duluth1</strain>
        <tissue evidence="2">Whole animal</tissue>
    </source>
</reference>
<evidence type="ECO:0000313" key="2">
    <source>
        <dbReference type="EMBL" id="KAH3837957.1"/>
    </source>
</evidence>
<sequence>MPGKVCRKRGVLRETVGCRLLSAETQGRWNQEHENRDHCQIVPISTRYDDNNSNDNYTHSDNSDNYDNDSDEC</sequence>
<accession>A0A9D4KER7</accession>
<reference evidence="2" key="1">
    <citation type="journal article" date="2019" name="bioRxiv">
        <title>The Genome of the Zebra Mussel, Dreissena polymorpha: A Resource for Invasive Species Research.</title>
        <authorList>
            <person name="McCartney M.A."/>
            <person name="Auch B."/>
            <person name="Kono T."/>
            <person name="Mallez S."/>
            <person name="Zhang Y."/>
            <person name="Obille A."/>
            <person name="Becker A."/>
            <person name="Abrahante J.E."/>
            <person name="Garbe J."/>
            <person name="Badalamenti J.P."/>
            <person name="Herman A."/>
            <person name="Mangelson H."/>
            <person name="Liachko I."/>
            <person name="Sullivan S."/>
            <person name="Sone E.D."/>
            <person name="Koren S."/>
            <person name="Silverstein K.A.T."/>
            <person name="Beckman K.B."/>
            <person name="Gohl D.M."/>
        </authorList>
    </citation>
    <scope>NUCLEOTIDE SEQUENCE</scope>
    <source>
        <strain evidence="2">Duluth1</strain>
        <tissue evidence="2">Whole animal</tissue>
    </source>
</reference>
<proteinExistence type="predicted"/>
<name>A0A9D4KER7_DREPO</name>
<keyword evidence="3" id="KW-1185">Reference proteome</keyword>
<gene>
    <name evidence="2" type="ORF">DPMN_111361</name>
</gene>
<dbReference type="AlphaFoldDB" id="A0A9D4KER7"/>
<organism evidence="2 3">
    <name type="scientific">Dreissena polymorpha</name>
    <name type="common">Zebra mussel</name>
    <name type="synonym">Mytilus polymorpha</name>
    <dbReference type="NCBI Taxonomy" id="45954"/>
    <lineage>
        <taxon>Eukaryota</taxon>
        <taxon>Metazoa</taxon>
        <taxon>Spiralia</taxon>
        <taxon>Lophotrochozoa</taxon>
        <taxon>Mollusca</taxon>
        <taxon>Bivalvia</taxon>
        <taxon>Autobranchia</taxon>
        <taxon>Heteroconchia</taxon>
        <taxon>Euheterodonta</taxon>
        <taxon>Imparidentia</taxon>
        <taxon>Neoheterodontei</taxon>
        <taxon>Myida</taxon>
        <taxon>Dreissenoidea</taxon>
        <taxon>Dreissenidae</taxon>
        <taxon>Dreissena</taxon>
    </lineage>
</organism>
<feature type="region of interest" description="Disordered" evidence="1">
    <location>
        <begin position="40"/>
        <end position="73"/>
    </location>
</feature>
<comment type="caution">
    <text evidence="2">The sequence shown here is derived from an EMBL/GenBank/DDBJ whole genome shotgun (WGS) entry which is preliminary data.</text>
</comment>
<evidence type="ECO:0000313" key="3">
    <source>
        <dbReference type="Proteomes" id="UP000828390"/>
    </source>
</evidence>
<dbReference type="Proteomes" id="UP000828390">
    <property type="component" value="Unassembled WGS sequence"/>
</dbReference>
<evidence type="ECO:0000256" key="1">
    <source>
        <dbReference type="SAM" id="MobiDB-lite"/>
    </source>
</evidence>
<protein>
    <submittedName>
        <fullName evidence="2">Uncharacterized protein</fullName>
    </submittedName>
</protein>